<evidence type="ECO:0000256" key="4">
    <source>
        <dbReference type="ARBA" id="ARBA00022989"/>
    </source>
</evidence>
<dbReference type="InterPro" id="IPR007110">
    <property type="entry name" value="Ig-like_dom"/>
</dbReference>
<evidence type="ECO:0000256" key="7">
    <source>
        <dbReference type="ARBA" id="ARBA00023157"/>
    </source>
</evidence>
<organism evidence="11 12">
    <name type="scientific">Crypturellus soui</name>
    <dbReference type="NCBI Taxonomy" id="458187"/>
    <lineage>
        <taxon>Eukaryota</taxon>
        <taxon>Metazoa</taxon>
        <taxon>Chordata</taxon>
        <taxon>Craniata</taxon>
        <taxon>Vertebrata</taxon>
        <taxon>Euteleostomi</taxon>
        <taxon>Archelosauria</taxon>
        <taxon>Archosauria</taxon>
        <taxon>Dinosauria</taxon>
        <taxon>Saurischia</taxon>
        <taxon>Theropoda</taxon>
        <taxon>Coelurosauria</taxon>
        <taxon>Aves</taxon>
        <taxon>Palaeognathae</taxon>
        <taxon>Tinamiformes</taxon>
        <taxon>Tinamidae</taxon>
        <taxon>Crypturellus</taxon>
    </lineage>
</organism>
<keyword evidence="7" id="KW-1015">Disulfide bond</keyword>
<proteinExistence type="predicted"/>
<dbReference type="SUPFAM" id="SSF54452">
    <property type="entry name" value="MHC antigen-recognition domain"/>
    <property type="match status" value="1"/>
</dbReference>
<keyword evidence="8" id="KW-0325">Glycoprotein</keyword>
<keyword evidence="4" id="KW-1133">Transmembrane helix</keyword>
<protein>
    <submittedName>
        <fullName evidence="11">HB2L protein</fullName>
    </submittedName>
</protein>
<dbReference type="Pfam" id="PF00969">
    <property type="entry name" value="MHC_II_beta"/>
    <property type="match status" value="1"/>
</dbReference>
<dbReference type="InterPro" id="IPR013783">
    <property type="entry name" value="Ig-like_fold"/>
</dbReference>
<evidence type="ECO:0000256" key="9">
    <source>
        <dbReference type="ARBA" id="ARBA00023182"/>
    </source>
</evidence>
<dbReference type="FunFam" id="3.10.320.10:FF:000001">
    <property type="entry name" value="HLA class II histocompatibility antigen, DRB1-1 beta chain"/>
    <property type="match status" value="1"/>
</dbReference>
<keyword evidence="2" id="KW-0812">Transmembrane</keyword>
<evidence type="ECO:0000259" key="10">
    <source>
        <dbReference type="PROSITE" id="PS50835"/>
    </source>
</evidence>
<gene>
    <name evidence="11" type="primary">Hb2l_1</name>
    <name evidence="11" type="ORF">CRYSOU_R04245</name>
</gene>
<dbReference type="PROSITE" id="PS50835">
    <property type="entry name" value="IG_LIKE"/>
    <property type="match status" value="1"/>
</dbReference>
<evidence type="ECO:0000256" key="5">
    <source>
        <dbReference type="ARBA" id="ARBA00023130"/>
    </source>
</evidence>
<dbReference type="SUPFAM" id="SSF48726">
    <property type="entry name" value="Immunoglobulin"/>
    <property type="match status" value="1"/>
</dbReference>
<feature type="non-terminal residue" evidence="11">
    <location>
        <position position="144"/>
    </location>
</feature>
<dbReference type="InterPro" id="IPR036179">
    <property type="entry name" value="Ig-like_dom_sf"/>
</dbReference>
<evidence type="ECO:0000256" key="2">
    <source>
        <dbReference type="ARBA" id="ARBA00022692"/>
    </source>
</evidence>
<dbReference type="SMART" id="SM00921">
    <property type="entry name" value="MHC_II_beta"/>
    <property type="match status" value="1"/>
</dbReference>
<keyword evidence="9" id="KW-0491">MHC II</keyword>
<evidence type="ECO:0000256" key="8">
    <source>
        <dbReference type="ARBA" id="ARBA00023180"/>
    </source>
</evidence>
<keyword evidence="6" id="KW-0472">Membrane</keyword>
<dbReference type="PANTHER" id="PTHR19944:SF99">
    <property type="entry name" value="HLA CLASS II HISTOCOMPATIBILITY ANTIGEN, DRB1 BETA CHAIN"/>
    <property type="match status" value="1"/>
</dbReference>
<dbReference type="GO" id="GO:0042613">
    <property type="term" value="C:MHC class II protein complex"/>
    <property type="evidence" value="ECO:0007669"/>
    <property type="project" value="UniProtKB-KW"/>
</dbReference>
<accession>A0A7K4JYU0</accession>
<dbReference type="GO" id="GO:0002250">
    <property type="term" value="P:adaptive immune response"/>
    <property type="evidence" value="ECO:0007669"/>
    <property type="project" value="UniProtKB-KW"/>
</dbReference>
<dbReference type="InterPro" id="IPR050160">
    <property type="entry name" value="MHC/Immunoglobulin"/>
</dbReference>
<evidence type="ECO:0000256" key="1">
    <source>
        <dbReference type="ARBA" id="ARBA00004479"/>
    </source>
</evidence>
<dbReference type="InterPro" id="IPR000353">
    <property type="entry name" value="MHC_II_b_N"/>
</dbReference>
<evidence type="ECO:0000256" key="6">
    <source>
        <dbReference type="ARBA" id="ARBA00023136"/>
    </source>
</evidence>
<comment type="caution">
    <text evidence="11">The sequence shown here is derived from an EMBL/GenBank/DDBJ whole genome shotgun (WGS) entry which is preliminary data.</text>
</comment>
<keyword evidence="3" id="KW-0391">Immunity</keyword>
<dbReference type="InterPro" id="IPR003597">
    <property type="entry name" value="Ig_C1-set"/>
</dbReference>
<comment type="subcellular location">
    <subcellularLocation>
        <location evidence="1">Membrane</location>
        <topology evidence="1">Single-pass type I membrane protein</topology>
    </subcellularLocation>
</comment>
<name>A0A7K4JYU0_9AVES</name>
<dbReference type="AlphaFoldDB" id="A0A7K4JYU0"/>
<evidence type="ECO:0000313" key="11">
    <source>
        <dbReference type="EMBL" id="NWI09280.1"/>
    </source>
</evidence>
<dbReference type="InterPro" id="IPR014745">
    <property type="entry name" value="MHC_II_a/b_N"/>
</dbReference>
<dbReference type="OrthoDB" id="9940220at2759"/>
<reference evidence="11 12" key="1">
    <citation type="submission" date="2019-09" db="EMBL/GenBank/DDBJ databases">
        <title>Bird 10,000 Genomes (B10K) Project - Family phase.</title>
        <authorList>
            <person name="Zhang G."/>
        </authorList>
    </citation>
    <scope>NUCLEOTIDE SEQUENCE [LARGE SCALE GENOMIC DNA]</scope>
    <source>
        <strain evidence="11">B10K-MSB-42743</strain>
        <tissue evidence="11">Heart</tissue>
    </source>
</reference>
<evidence type="ECO:0000313" key="12">
    <source>
        <dbReference type="Proteomes" id="UP000545332"/>
    </source>
</evidence>
<feature type="non-terminal residue" evidence="11">
    <location>
        <position position="1"/>
    </location>
</feature>
<evidence type="ECO:0000256" key="3">
    <source>
        <dbReference type="ARBA" id="ARBA00022859"/>
    </source>
</evidence>
<dbReference type="InterPro" id="IPR011162">
    <property type="entry name" value="MHC_I/II-like_Ag-recog"/>
</dbReference>
<keyword evidence="12" id="KW-1185">Reference proteome</keyword>
<sequence>TGYFQVLSAGECHYFNGTQRVRLVQWYIHNRQRWVHFDSDLGHYVADSPLGEPEAQYWNSQPDIIEQTRAEVDTVCRHNYEVGTPSVVEKKVQPKVMVSPMQSGSLPQTDRLVCYVTGFYPPEIEVKWFKNGREETERVVATDV</sequence>
<keyword evidence="5" id="KW-1064">Adaptive immunity</keyword>
<dbReference type="Pfam" id="PF07654">
    <property type="entry name" value="C1-set"/>
    <property type="match status" value="1"/>
</dbReference>
<dbReference type="EMBL" id="VWPX01002263">
    <property type="protein sequence ID" value="NWI09280.1"/>
    <property type="molecule type" value="Genomic_DNA"/>
</dbReference>
<dbReference type="PANTHER" id="PTHR19944">
    <property type="entry name" value="MHC CLASS II-RELATED"/>
    <property type="match status" value="1"/>
</dbReference>
<feature type="domain" description="Ig-like" evidence="10">
    <location>
        <begin position="94"/>
        <end position="144"/>
    </location>
</feature>
<dbReference type="Gene3D" id="2.60.40.10">
    <property type="entry name" value="Immunoglobulins"/>
    <property type="match status" value="1"/>
</dbReference>
<dbReference type="Proteomes" id="UP000545332">
    <property type="component" value="Unassembled WGS sequence"/>
</dbReference>
<dbReference type="GO" id="GO:0002504">
    <property type="term" value="P:antigen processing and presentation of peptide or polysaccharide antigen via MHC class II"/>
    <property type="evidence" value="ECO:0007669"/>
    <property type="project" value="UniProtKB-KW"/>
</dbReference>
<dbReference type="Gene3D" id="3.10.320.10">
    <property type="entry name" value="Class II Histocompatibility Antigen, M Beta Chain, Chain B, domain 1"/>
    <property type="match status" value="1"/>
</dbReference>